<dbReference type="KEGG" id="hbq:QI031_31045"/>
<keyword evidence="4" id="KW-1185">Reference proteome</keyword>
<accession>A0AAJ6NZ04</accession>
<gene>
    <name evidence="3" type="ORF">QI031_31045</name>
</gene>
<feature type="domain" description="Glycosyltransferase subfamily 4-like N-terminal" evidence="2">
    <location>
        <begin position="21"/>
        <end position="187"/>
    </location>
</feature>
<proteinExistence type="predicted"/>
<dbReference type="InterPro" id="IPR001296">
    <property type="entry name" value="Glyco_trans_1"/>
</dbReference>
<protein>
    <submittedName>
        <fullName evidence="3">Glycosyltransferase</fullName>
        <ecNumber evidence="3">2.4.-.-</ecNumber>
    </submittedName>
</protein>
<geneLocation type="plasmid" evidence="3 4">
    <name>unnamed1</name>
</geneLocation>
<dbReference type="EC" id="2.4.-.-" evidence="3"/>
<reference evidence="3 4" key="1">
    <citation type="journal article" date="2023" name="Limnol Oceanogr Lett">
        <title>Environmental adaptations by the intertidal Antarctic cyanobacterium Halotia branconii CENA392 as revealed using long-read genome sequencing.</title>
        <authorList>
            <person name="Dextro R.B."/>
            <person name="Delbaje E."/>
            <person name="Freitas P.N.N."/>
            <person name="Geraldes V."/>
            <person name="Pinto E."/>
            <person name="Long P.F."/>
            <person name="Fiore M.F."/>
        </authorList>
    </citation>
    <scope>NUCLEOTIDE SEQUENCE [LARGE SCALE GENOMIC DNA]</scope>
    <source>
        <strain evidence="3 4">CENA392</strain>
        <plasmid evidence="3 4">unnamed1</plasmid>
    </source>
</reference>
<dbReference type="SUPFAM" id="SSF53756">
    <property type="entry name" value="UDP-Glycosyltransferase/glycogen phosphorylase"/>
    <property type="match status" value="1"/>
</dbReference>
<dbReference type="RefSeq" id="WP_281486200.1">
    <property type="nucleotide sequence ID" value="NZ_CP124544.1"/>
</dbReference>
<dbReference type="InterPro" id="IPR050194">
    <property type="entry name" value="Glycosyltransferase_grp1"/>
</dbReference>
<sequence>MLKTLNYRIIHLSKYYPPDRGGIETHVQTLARSQAALGAEVHVICVNAFDQHGHFSNRTQTVNETDCNVQVTRLGRFLSFARFDFCPKVLSNLCRLLNEPNTLLHLHTPNPTMLLALTLLPRRLPLVITHHSDIIKQRILKYVLRPFEYLVYSQTSRVLTTSSQYIQGSKLLRLYRHKLSILPLGIDFLNYIELNQLAVDFSQYLKAKYGETIWLVVGRLVYYKALHIAIEALTLVPGTLIIIGTGPLEQELKALAKKLGVNDRIVWLGHVSEDELIGAYQAATSLWFPSNVRSEGFGLVQVEAMASGCPVINADIPCSGVPWVSRHEQEGLTVPINDSIALASAAKRLLYEPGLRTKLVIASRKRSEYFNQETMAQRSFELYEEVLSQESNYIGIAKPVNL</sequence>
<evidence type="ECO:0000259" key="2">
    <source>
        <dbReference type="Pfam" id="PF13439"/>
    </source>
</evidence>
<dbReference type="EMBL" id="CP124544">
    <property type="protein sequence ID" value="WGV28998.1"/>
    <property type="molecule type" value="Genomic_DNA"/>
</dbReference>
<organism evidence="3 4">
    <name type="scientific">Halotia branconii CENA392</name>
    <dbReference type="NCBI Taxonomy" id="1539056"/>
    <lineage>
        <taxon>Bacteria</taxon>
        <taxon>Bacillati</taxon>
        <taxon>Cyanobacteriota</taxon>
        <taxon>Cyanophyceae</taxon>
        <taxon>Nostocales</taxon>
        <taxon>Nodulariaceae</taxon>
        <taxon>Halotia</taxon>
    </lineage>
</organism>
<keyword evidence="3" id="KW-0614">Plasmid</keyword>
<feature type="domain" description="Glycosyl transferase family 1" evidence="1">
    <location>
        <begin position="208"/>
        <end position="366"/>
    </location>
</feature>
<evidence type="ECO:0000259" key="1">
    <source>
        <dbReference type="Pfam" id="PF00534"/>
    </source>
</evidence>
<dbReference type="AlphaFoldDB" id="A0AAJ6NZ04"/>
<dbReference type="Gene3D" id="3.40.50.2000">
    <property type="entry name" value="Glycogen Phosphorylase B"/>
    <property type="match status" value="2"/>
</dbReference>
<dbReference type="GO" id="GO:0016757">
    <property type="term" value="F:glycosyltransferase activity"/>
    <property type="evidence" value="ECO:0007669"/>
    <property type="project" value="UniProtKB-KW"/>
</dbReference>
<dbReference type="PANTHER" id="PTHR45947">
    <property type="entry name" value="SULFOQUINOVOSYL TRANSFERASE SQD2"/>
    <property type="match status" value="1"/>
</dbReference>
<dbReference type="InterPro" id="IPR028098">
    <property type="entry name" value="Glyco_trans_4-like_N"/>
</dbReference>
<evidence type="ECO:0000313" key="4">
    <source>
        <dbReference type="Proteomes" id="UP001223520"/>
    </source>
</evidence>
<dbReference type="Pfam" id="PF00534">
    <property type="entry name" value="Glycos_transf_1"/>
    <property type="match status" value="1"/>
</dbReference>
<keyword evidence="3" id="KW-0808">Transferase</keyword>
<evidence type="ECO:0000313" key="3">
    <source>
        <dbReference type="EMBL" id="WGV28998.1"/>
    </source>
</evidence>
<dbReference type="Pfam" id="PF13439">
    <property type="entry name" value="Glyco_transf_4"/>
    <property type="match status" value="1"/>
</dbReference>
<keyword evidence="3" id="KW-0328">Glycosyltransferase</keyword>
<dbReference type="Proteomes" id="UP001223520">
    <property type="component" value="Plasmid unnamed1"/>
</dbReference>
<name>A0AAJ6NZ04_9CYAN</name>
<dbReference type="PANTHER" id="PTHR45947:SF3">
    <property type="entry name" value="SULFOQUINOVOSYL TRANSFERASE SQD2"/>
    <property type="match status" value="1"/>
</dbReference>